<dbReference type="Proteomes" id="UP000001194">
    <property type="component" value="Unassembled WGS sequence"/>
</dbReference>
<feature type="compositionally biased region" description="Low complexity" evidence="1">
    <location>
        <begin position="346"/>
        <end position="366"/>
    </location>
</feature>
<reference evidence="3 4" key="1">
    <citation type="journal article" date="2008" name="Nature">
        <title>The genome of Laccaria bicolor provides insights into mycorrhizal symbiosis.</title>
        <authorList>
            <person name="Martin F."/>
            <person name="Aerts A."/>
            <person name="Ahren D."/>
            <person name="Brun A."/>
            <person name="Danchin E.G.J."/>
            <person name="Duchaussoy F."/>
            <person name="Gibon J."/>
            <person name="Kohler A."/>
            <person name="Lindquist E."/>
            <person name="Pereda V."/>
            <person name="Salamov A."/>
            <person name="Shapiro H.J."/>
            <person name="Wuyts J."/>
            <person name="Blaudez D."/>
            <person name="Buee M."/>
            <person name="Brokstein P."/>
            <person name="Canbaeck B."/>
            <person name="Cohen D."/>
            <person name="Courty P.E."/>
            <person name="Coutinho P.M."/>
            <person name="Delaruelle C."/>
            <person name="Detter J.C."/>
            <person name="Deveau A."/>
            <person name="DiFazio S."/>
            <person name="Duplessis S."/>
            <person name="Fraissinet-Tachet L."/>
            <person name="Lucic E."/>
            <person name="Frey-Klett P."/>
            <person name="Fourrey C."/>
            <person name="Feussner I."/>
            <person name="Gay G."/>
            <person name="Grimwood J."/>
            <person name="Hoegger P.J."/>
            <person name="Jain P."/>
            <person name="Kilaru S."/>
            <person name="Labbe J."/>
            <person name="Lin Y.C."/>
            <person name="Legue V."/>
            <person name="Le Tacon F."/>
            <person name="Marmeisse R."/>
            <person name="Melayah D."/>
            <person name="Montanini B."/>
            <person name="Muratet M."/>
            <person name="Nehls U."/>
            <person name="Niculita-Hirzel H."/>
            <person name="Oudot-Le Secq M.P."/>
            <person name="Peter M."/>
            <person name="Quesneville H."/>
            <person name="Rajashekar B."/>
            <person name="Reich M."/>
            <person name="Rouhier N."/>
            <person name="Schmutz J."/>
            <person name="Yin T."/>
            <person name="Chalot M."/>
            <person name="Henrissat B."/>
            <person name="Kuees U."/>
            <person name="Lucas S."/>
            <person name="Van de Peer Y."/>
            <person name="Podila G.K."/>
            <person name="Polle A."/>
            <person name="Pukkila P.J."/>
            <person name="Richardson P.M."/>
            <person name="Rouze P."/>
            <person name="Sanders I.R."/>
            <person name="Stajich J.E."/>
            <person name="Tunlid A."/>
            <person name="Tuskan G."/>
            <person name="Grigoriev I.V."/>
        </authorList>
    </citation>
    <scope>NUCLEOTIDE SEQUENCE [LARGE SCALE GENOMIC DNA]</scope>
    <source>
        <strain evidence="4">S238N-H82 / ATCC MYA-4686</strain>
    </source>
</reference>
<dbReference type="KEGG" id="lbc:LACBIDRAFT_294867"/>
<accession>B0DJG3</accession>
<feature type="region of interest" description="Disordered" evidence="1">
    <location>
        <begin position="261"/>
        <end position="295"/>
    </location>
</feature>
<dbReference type="Pfam" id="PF13649">
    <property type="entry name" value="Methyltransf_25"/>
    <property type="match status" value="1"/>
</dbReference>
<feature type="region of interest" description="Disordered" evidence="1">
    <location>
        <begin position="389"/>
        <end position="495"/>
    </location>
</feature>
<dbReference type="AlphaFoldDB" id="B0DJG3"/>
<dbReference type="InterPro" id="IPR029063">
    <property type="entry name" value="SAM-dependent_MTases_sf"/>
</dbReference>
<dbReference type="STRING" id="486041.B0DJG3"/>
<sequence length="906" mass="100171">MPLFSKAVAEQRGSHPPQAPPISTAKAPGKFESFFNRSKRTSATSEVSFQNRNPHYHAPAIISGQTTGSGPGPYYRDQQETRTRVYAQQIPISMDSAQYPSHLRDFVEATYQPPPPPRTQGSRPLPAPPQRQSANLNPSPPSSPFMNETHSNLSQPSPVRKKGYNSRLSDTSPMPPRHPSYPPLPKYEAEPSFDDDISELSSSNSPASPSATLYPGPPRTPSLPAYTYNTTHPYFQRPHEEDQHQHVYPPRPHFQRINEEEQHQHVYPPRPSSADTHYTTPLNAPQAISPSSSYSHATYLPPTPIRLEFDPSMPINASDYVFPPSPTTVPGRSGGIDEHEQRKSKAVSASTSTTSMSPLSDLSMPVPLVPPAQAQIQANHRTPLPVVPQHRQVHQHDSMQPSSSSLPLSVPASTSSSGPQDKDKDSTSPTTAPAPFIFPSGRSRANPKAKPKPNTTRADPSPTRFKGLRLLKDKSKKPDKGKQRERDKQVEDGSEMQMMSMSMSGSTSNFSGVGSTVDLGVGVGGGDEVVFDIRRASNSTRMSAGVATGGKPRVRNYPLDPFDAVLLDHDRRTGELLRRLNTTDSPTFYDYGTSPPRQVLDLGCGQGHWVVEAAMKWSGYGTKVTGYDKVNILSPLAVQHRVKGQIEFIRGNFLTQQLPFDSHTFDLIRMSCLTLCIPTDSWAHVFEETYRVLAPGGRLELIEDTIIFPPQPPITPLLNFEYLFEDLLSKTYGISLHPETFISQLMKDIFGYGELVQVMHLSLAHRDPTPTEEDRDEGAAASETESKPTTGLLLQPSTFLPMEAEELEMHTTRHIRTLLSCKHKLVEHAIETATEEDVNDELVQEALYEYESSIHQRFHPTIHLDANGQVSDSQDSDSSGEMGSAICTFRVFGAIKMERVVFTSIT</sequence>
<dbReference type="PANTHER" id="PTHR43591:SF24">
    <property type="entry name" value="2-METHOXY-6-POLYPRENYL-1,4-BENZOQUINOL METHYLASE, MITOCHONDRIAL"/>
    <property type="match status" value="1"/>
</dbReference>
<evidence type="ECO:0000313" key="3">
    <source>
        <dbReference type="EMBL" id="EDR05114.1"/>
    </source>
</evidence>
<evidence type="ECO:0000313" key="4">
    <source>
        <dbReference type="Proteomes" id="UP000001194"/>
    </source>
</evidence>
<dbReference type="HOGENOM" id="CLU_320302_0_0_1"/>
<dbReference type="Gene3D" id="3.40.50.150">
    <property type="entry name" value="Vaccinia Virus protein VP39"/>
    <property type="match status" value="1"/>
</dbReference>
<feature type="region of interest" description="Disordered" evidence="1">
    <location>
        <begin position="766"/>
        <end position="794"/>
    </location>
</feature>
<feature type="compositionally biased region" description="Pro residues" evidence="1">
    <location>
        <begin position="173"/>
        <end position="185"/>
    </location>
</feature>
<proteinExistence type="predicted"/>
<dbReference type="SUPFAM" id="SSF53335">
    <property type="entry name" value="S-adenosyl-L-methionine-dependent methyltransferases"/>
    <property type="match status" value="1"/>
</dbReference>
<dbReference type="GO" id="GO:0008168">
    <property type="term" value="F:methyltransferase activity"/>
    <property type="evidence" value="ECO:0007669"/>
    <property type="project" value="TreeGrafter"/>
</dbReference>
<feature type="domain" description="Methyltransferase" evidence="2">
    <location>
        <begin position="599"/>
        <end position="697"/>
    </location>
</feature>
<name>B0DJG3_LACBS</name>
<dbReference type="OrthoDB" id="2013972at2759"/>
<dbReference type="InterPro" id="IPR041698">
    <property type="entry name" value="Methyltransf_25"/>
</dbReference>
<feature type="region of interest" description="Disordered" evidence="1">
    <location>
        <begin position="321"/>
        <end position="367"/>
    </location>
</feature>
<dbReference type="InParanoid" id="B0DJG3"/>
<feature type="compositionally biased region" description="Polar residues" evidence="1">
    <location>
        <begin position="41"/>
        <end position="53"/>
    </location>
</feature>
<evidence type="ECO:0000259" key="2">
    <source>
        <dbReference type="Pfam" id="PF13649"/>
    </source>
</evidence>
<feature type="compositionally biased region" description="Low complexity" evidence="1">
    <location>
        <begin position="201"/>
        <end position="211"/>
    </location>
</feature>
<dbReference type="GeneID" id="6079772"/>
<feature type="compositionally biased region" description="Low complexity" evidence="1">
    <location>
        <begin position="398"/>
        <end position="419"/>
    </location>
</feature>
<dbReference type="EMBL" id="DS547114">
    <property type="protein sequence ID" value="EDR05114.1"/>
    <property type="molecule type" value="Genomic_DNA"/>
</dbReference>
<feature type="compositionally biased region" description="Polar residues" evidence="1">
    <location>
        <begin position="273"/>
        <end position="295"/>
    </location>
</feature>
<feature type="region of interest" description="Disordered" evidence="1">
    <location>
        <begin position="1"/>
        <end position="233"/>
    </location>
</feature>
<dbReference type="RefSeq" id="XP_001884079.1">
    <property type="nucleotide sequence ID" value="XM_001884044.1"/>
</dbReference>
<dbReference type="CDD" id="cd02440">
    <property type="entry name" value="AdoMet_MTases"/>
    <property type="match status" value="1"/>
</dbReference>
<feature type="compositionally biased region" description="Basic and acidic residues" evidence="1">
    <location>
        <begin position="470"/>
        <end position="491"/>
    </location>
</feature>
<gene>
    <name evidence="3" type="ORF">LACBIDRAFT_294867</name>
</gene>
<feature type="compositionally biased region" description="Polar residues" evidence="1">
    <location>
        <begin position="145"/>
        <end position="157"/>
    </location>
</feature>
<keyword evidence="4" id="KW-1185">Reference proteome</keyword>
<organism evidence="4">
    <name type="scientific">Laccaria bicolor (strain S238N-H82 / ATCC MYA-4686)</name>
    <name type="common">Bicoloured deceiver</name>
    <name type="synonym">Laccaria laccata var. bicolor</name>
    <dbReference type="NCBI Taxonomy" id="486041"/>
    <lineage>
        <taxon>Eukaryota</taxon>
        <taxon>Fungi</taxon>
        <taxon>Dikarya</taxon>
        <taxon>Basidiomycota</taxon>
        <taxon>Agaricomycotina</taxon>
        <taxon>Agaricomycetes</taxon>
        <taxon>Agaricomycetidae</taxon>
        <taxon>Agaricales</taxon>
        <taxon>Agaricineae</taxon>
        <taxon>Hydnangiaceae</taxon>
        <taxon>Laccaria</taxon>
    </lineage>
</organism>
<protein>
    <submittedName>
        <fullName evidence="3">Predicted protein</fullName>
    </submittedName>
</protein>
<evidence type="ECO:0000256" key="1">
    <source>
        <dbReference type="SAM" id="MobiDB-lite"/>
    </source>
</evidence>
<dbReference type="PANTHER" id="PTHR43591">
    <property type="entry name" value="METHYLTRANSFERASE"/>
    <property type="match status" value="1"/>
</dbReference>